<dbReference type="AlphaFoldDB" id="A0A8W8LKY0"/>
<dbReference type="EnsemblMetazoa" id="G28766.2">
    <property type="protein sequence ID" value="G28766.2:cds"/>
    <property type="gene ID" value="G28766"/>
</dbReference>
<sequence>MFLFRKLRFFSHSKCKESQSITDLSSIDNLNEVGINNPGYNLKRSKSAEQLNIDVRPPLQRSQTVFSADDTSDPNADGYLQPSLDIIQVGSPNSVRSKTLKQHSNSIDSNADDYLQPCTDIVQNVSNSSRKIAIVNPTTHVVHSDKGKDEVNDPFEESLYQNVEPIKTPHSPSKVLHSPSKAEQVKKEKGEEAGSIYQNVEPLVCETKNSENEMSEYQNFVVKRESITKPTKPEDECEYEFVQRPLISDNDQKLTKTQDVNEEECRDRTDSVSKVNLRKNSTTKTGTHESKPPTSVIKPKNFLKNFPNKSSSAKPAKKPKPARPPPPKFSDNISRFRNRYTSPDLTPQPHNKVPEKSLSVDSHVSHSMSEPAKTVSATADIRGKMMFRNARSASEQMHVVRRSDNIHDYFDMSNSRPGELVLDDGDDYMPMSLEDKCPLDRQ</sequence>
<feature type="compositionally biased region" description="Basic and acidic residues" evidence="1">
    <location>
        <begin position="183"/>
        <end position="192"/>
    </location>
</feature>
<accession>A0A8W8LKY0</accession>
<name>A0A8W8LKY0_MAGGI</name>
<organism evidence="2 3">
    <name type="scientific">Magallana gigas</name>
    <name type="common">Pacific oyster</name>
    <name type="synonym">Crassostrea gigas</name>
    <dbReference type="NCBI Taxonomy" id="29159"/>
    <lineage>
        <taxon>Eukaryota</taxon>
        <taxon>Metazoa</taxon>
        <taxon>Spiralia</taxon>
        <taxon>Lophotrochozoa</taxon>
        <taxon>Mollusca</taxon>
        <taxon>Bivalvia</taxon>
        <taxon>Autobranchia</taxon>
        <taxon>Pteriomorphia</taxon>
        <taxon>Ostreida</taxon>
        <taxon>Ostreoidea</taxon>
        <taxon>Ostreidae</taxon>
        <taxon>Magallana</taxon>
    </lineage>
</organism>
<evidence type="ECO:0000313" key="3">
    <source>
        <dbReference type="Proteomes" id="UP000005408"/>
    </source>
</evidence>
<feature type="region of interest" description="Disordered" evidence="1">
    <location>
        <begin position="250"/>
        <end position="374"/>
    </location>
</feature>
<dbReference type="EnsemblMetazoa" id="G28766.4">
    <property type="protein sequence ID" value="G28766.4:cds"/>
    <property type="gene ID" value="G28766"/>
</dbReference>
<keyword evidence="3" id="KW-1185">Reference proteome</keyword>
<feature type="compositionally biased region" description="Low complexity" evidence="1">
    <location>
        <begin position="298"/>
        <end position="314"/>
    </location>
</feature>
<evidence type="ECO:0000313" key="2">
    <source>
        <dbReference type="EnsemblMetazoa" id="G28766.4:cds"/>
    </source>
</evidence>
<feature type="region of interest" description="Disordered" evidence="1">
    <location>
        <begin position="165"/>
        <end position="192"/>
    </location>
</feature>
<feature type="compositionally biased region" description="Polar residues" evidence="1">
    <location>
        <begin position="359"/>
        <end position="368"/>
    </location>
</feature>
<dbReference type="Proteomes" id="UP000005408">
    <property type="component" value="Unassembled WGS sequence"/>
</dbReference>
<dbReference type="EnsemblMetazoa" id="G28766.3">
    <property type="protein sequence ID" value="G28766.3:cds"/>
    <property type="gene ID" value="G28766"/>
</dbReference>
<protein>
    <submittedName>
        <fullName evidence="2">Uncharacterized protein</fullName>
    </submittedName>
</protein>
<dbReference type="OrthoDB" id="6157425at2759"/>
<reference evidence="2" key="1">
    <citation type="submission" date="2022-08" db="UniProtKB">
        <authorList>
            <consortium name="EnsemblMetazoa"/>
        </authorList>
    </citation>
    <scope>IDENTIFICATION</scope>
    <source>
        <strain evidence="2">05x7-T-G4-1.051#20</strain>
    </source>
</reference>
<proteinExistence type="predicted"/>
<evidence type="ECO:0000256" key="1">
    <source>
        <dbReference type="SAM" id="MobiDB-lite"/>
    </source>
</evidence>
<feature type="compositionally biased region" description="Polar residues" evidence="1">
    <location>
        <begin position="331"/>
        <end position="349"/>
    </location>
</feature>
<feature type="compositionally biased region" description="Polar residues" evidence="1">
    <location>
        <begin position="272"/>
        <end position="285"/>
    </location>
</feature>